<evidence type="ECO:0000256" key="2">
    <source>
        <dbReference type="ARBA" id="ARBA00022729"/>
    </source>
</evidence>
<organism evidence="5 6">
    <name type="scientific">Diatraea saccharalis</name>
    <name type="common">sugarcane borer</name>
    <dbReference type="NCBI Taxonomy" id="40085"/>
    <lineage>
        <taxon>Eukaryota</taxon>
        <taxon>Metazoa</taxon>
        <taxon>Ecdysozoa</taxon>
        <taxon>Arthropoda</taxon>
        <taxon>Hexapoda</taxon>
        <taxon>Insecta</taxon>
        <taxon>Pterygota</taxon>
        <taxon>Neoptera</taxon>
        <taxon>Endopterygota</taxon>
        <taxon>Lepidoptera</taxon>
        <taxon>Glossata</taxon>
        <taxon>Ditrysia</taxon>
        <taxon>Pyraloidea</taxon>
        <taxon>Crambidae</taxon>
        <taxon>Crambinae</taxon>
        <taxon>Diatraea</taxon>
    </lineage>
</organism>
<keyword evidence="1 3" id="KW-0193">Cuticle</keyword>
<dbReference type="Proteomes" id="UP001153714">
    <property type="component" value="Chromosome 5"/>
</dbReference>
<reference evidence="5" key="1">
    <citation type="submission" date="2021-12" db="EMBL/GenBank/DDBJ databases">
        <authorList>
            <person name="King R."/>
        </authorList>
    </citation>
    <scope>NUCLEOTIDE SEQUENCE</scope>
</reference>
<dbReference type="GO" id="GO:0031012">
    <property type="term" value="C:extracellular matrix"/>
    <property type="evidence" value="ECO:0007669"/>
    <property type="project" value="TreeGrafter"/>
</dbReference>
<gene>
    <name evidence="5" type="ORF">DIATSA_LOCUS10856</name>
</gene>
<keyword evidence="2" id="KW-0732">Signal</keyword>
<dbReference type="OrthoDB" id="6781707at2759"/>
<evidence type="ECO:0000256" key="4">
    <source>
        <dbReference type="SAM" id="Phobius"/>
    </source>
</evidence>
<dbReference type="EMBL" id="OU893336">
    <property type="protein sequence ID" value="CAG9793416.1"/>
    <property type="molecule type" value="Genomic_DNA"/>
</dbReference>
<protein>
    <submittedName>
        <fullName evidence="5">Uncharacterized protein</fullName>
    </submittedName>
</protein>
<keyword evidence="6" id="KW-1185">Reference proteome</keyword>
<sequence length="189" mass="21344">MSNLNYQNKVTSASDLKYKTQLLLTVFTVPGVIGIIVTDPPPAAIQYKYSYDIQDPTTGDTKTQHEVRQGNIVTGQYSVVDPDGTKRIVDYNVHPRKGFSAVVHTEPATSQRSPTPVKNYVIQVNNPQKYQRQFEAAPNNRLYTDTVPLPYYSKKYQPDSVIYFSPANDITDGTNSLHNDQYFIPSHRV</sequence>
<dbReference type="PROSITE" id="PS51155">
    <property type="entry name" value="CHIT_BIND_RR_2"/>
    <property type="match status" value="1"/>
</dbReference>
<dbReference type="GO" id="GO:0005615">
    <property type="term" value="C:extracellular space"/>
    <property type="evidence" value="ECO:0007669"/>
    <property type="project" value="TreeGrafter"/>
</dbReference>
<evidence type="ECO:0000256" key="1">
    <source>
        <dbReference type="ARBA" id="ARBA00022460"/>
    </source>
</evidence>
<dbReference type="Pfam" id="PF00379">
    <property type="entry name" value="Chitin_bind_4"/>
    <property type="match status" value="1"/>
</dbReference>
<keyword evidence="4" id="KW-0472">Membrane</keyword>
<dbReference type="AlphaFoldDB" id="A0A9N9RC75"/>
<evidence type="ECO:0000256" key="3">
    <source>
        <dbReference type="PROSITE-ProRule" id="PRU00497"/>
    </source>
</evidence>
<reference evidence="5" key="2">
    <citation type="submission" date="2022-10" db="EMBL/GenBank/DDBJ databases">
        <authorList>
            <consortium name="ENA_rothamsted_submissions"/>
            <consortium name="culmorum"/>
            <person name="King R."/>
        </authorList>
    </citation>
    <scope>NUCLEOTIDE SEQUENCE</scope>
</reference>
<evidence type="ECO:0000313" key="5">
    <source>
        <dbReference type="EMBL" id="CAG9793416.1"/>
    </source>
</evidence>
<proteinExistence type="predicted"/>
<keyword evidence="4" id="KW-0812">Transmembrane</keyword>
<name>A0A9N9RC75_9NEOP</name>
<dbReference type="InterPro" id="IPR051217">
    <property type="entry name" value="Insect_Cuticle_Struc_Prot"/>
</dbReference>
<dbReference type="PANTHER" id="PTHR12236:SF95">
    <property type="entry name" value="CUTICULAR PROTEIN 76BD, ISOFORM C-RELATED"/>
    <property type="match status" value="1"/>
</dbReference>
<keyword evidence="4" id="KW-1133">Transmembrane helix</keyword>
<dbReference type="GO" id="GO:0042302">
    <property type="term" value="F:structural constituent of cuticle"/>
    <property type="evidence" value="ECO:0007669"/>
    <property type="project" value="UniProtKB-UniRule"/>
</dbReference>
<dbReference type="PANTHER" id="PTHR12236">
    <property type="entry name" value="STRUCTURAL CONTITUENT OF CUTICLE"/>
    <property type="match status" value="1"/>
</dbReference>
<dbReference type="PRINTS" id="PR00947">
    <property type="entry name" value="CUTICLE"/>
</dbReference>
<evidence type="ECO:0000313" key="6">
    <source>
        <dbReference type="Proteomes" id="UP001153714"/>
    </source>
</evidence>
<dbReference type="InterPro" id="IPR000618">
    <property type="entry name" value="Insect_cuticle"/>
</dbReference>
<accession>A0A9N9RC75</accession>
<feature type="transmembrane region" description="Helical" evidence="4">
    <location>
        <begin position="20"/>
        <end position="38"/>
    </location>
</feature>